<evidence type="ECO:0000256" key="1">
    <source>
        <dbReference type="SAM" id="Phobius"/>
    </source>
</evidence>
<evidence type="ECO:0000313" key="3">
    <source>
        <dbReference type="Proteomes" id="UP001548713"/>
    </source>
</evidence>
<feature type="transmembrane region" description="Helical" evidence="1">
    <location>
        <begin position="279"/>
        <end position="298"/>
    </location>
</feature>
<gene>
    <name evidence="2" type="ORF">ABVV53_02840</name>
</gene>
<feature type="transmembrane region" description="Helical" evidence="1">
    <location>
        <begin position="439"/>
        <end position="459"/>
    </location>
</feature>
<reference evidence="2 3" key="1">
    <citation type="submission" date="2024-07" db="EMBL/GenBank/DDBJ databases">
        <title>Novosphingobium kalidii RD2P27.</title>
        <authorList>
            <person name="Sun J.-Q."/>
        </authorList>
    </citation>
    <scope>NUCLEOTIDE SEQUENCE [LARGE SCALE GENOMIC DNA]</scope>
    <source>
        <strain evidence="2 3">RD2P27</strain>
    </source>
</reference>
<dbReference type="EMBL" id="JBEWLY010000007">
    <property type="protein sequence ID" value="MET1754406.1"/>
    <property type="molecule type" value="Genomic_DNA"/>
</dbReference>
<keyword evidence="3" id="KW-1185">Reference proteome</keyword>
<name>A0ABV2CXT9_9SPHN</name>
<organism evidence="2 3">
    <name type="scientific">Novosphingobium kalidii</name>
    <dbReference type="NCBI Taxonomy" id="3230299"/>
    <lineage>
        <taxon>Bacteria</taxon>
        <taxon>Pseudomonadati</taxon>
        <taxon>Pseudomonadota</taxon>
        <taxon>Alphaproteobacteria</taxon>
        <taxon>Sphingomonadales</taxon>
        <taxon>Sphingomonadaceae</taxon>
        <taxon>Novosphingobium</taxon>
    </lineage>
</organism>
<accession>A0ABV2CXT9</accession>
<feature type="transmembrane region" description="Helical" evidence="1">
    <location>
        <begin position="465"/>
        <end position="486"/>
    </location>
</feature>
<feature type="transmembrane region" description="Helical" evidence="1">
    <location>
        <begin position="74"/>
        <end position="96"/>
    </location>
</feature>
<keyword evidence="1" id="KW-1133">Transmembrane helix</keyword>
<feature type="transmembrane region" description="Helical" evidence="1">
    <location>
        <begin position="250"/>
        <end position="267"/>
    </location>
</feature>
<keyword evidence="1" id="KW-0472">Membrane</keyword>
<keyword evidence="1" id="KW-0812">Transmembrane</keyword>
<dbReference type="RefSeq" id="WP_353982809.1">
    <property type="nucleotide sequence ID" value="NZ_JBEWLY010000007.1"/>
</dbReference>
<proteinExistence type="predicted"/>
<protein>
    <submittedName>
        <fullName evidence="2">DUF6418 domain-containing protein</fullName>
    </submittedName>
</protein>
<feature type="transmembrane region" description="Helical" evidence="1">
    <location>
        <begin position="228"/>
        <end position="244"/>
    </location>
</feature>
<feature type="transmembrane region" description="Helical" evidence="1">
    <location>
        <begin position="156"/>
        <end position="181"/>
    </location>
</feature>
<feature type="transmembrane region" description="Helical" evidence="1">
    <location>
        <begin position="401"/>
        <end position="427"/>
    </location>
</feature>
<feature type="transmembrane region" description="Helical" evidence="1">
    <location>
        <begin position="201"/>
        <end position="221"/>
    </location>
</feature>
<evidence type="ECO:0000313" key="2">
    <source>
        <dbReference type="EMBL" id="MET1754406.1"/>
    </source>
</evidence>
<dbReference type="Proteomes" id="UP001548713">
    <property type="component" value="Unassembled WGS sequence"/>
</dbReference>
<feature type="transmembrane region" description="Helical" evidence="1">
    <location>
        <begin position="116"/>
        <end position="135"/>
    </location>
</feature>
<feature type="transmembrane region" description="Helical" evidence="1">
    <location>
        <begin position="50"/>
        <end position="67"/>
    </location>
</feature>
<sequence length="510" mass="56553">MIRSTSLGHPKSLPTIAAPWRKSTTALEVACLALSMAGALLGSSYWVHPVWSFVAFGNYIWLCLLLFRIEPRAVILALPFLISRLSTMVAMIMIEYGAEMFELGLVGRPGPWSNALNIYHCLFCLGLVASFKPISRMFDRRRDYPLSAIWDRYANLLSWLVLGLATLIALALIVRGLQAGFPLLAGTDRFFFRRFAADKVTLYALNFKSAISYALGFVAFVLPVTRPLRVSAGVMFVATVVLYFLFGDKFFTQLAAFAAFFGPYLYLNYRRLGRHAWRYAVGGVIALSLAGTVTTYIYSRGFTETAAATTDRLSGRMVGQGELWFLQASIGAPMLHWNRPLLERYAEAFTIKEVDLFALQNSIGPHYFSNRYAPDYLRASLHRNAGSVTYTAATEAMGLVLFGWFGLGVMMFVVGAVVGLASAYIAFAIESRSIASGIFAAYINVQLRASIVQATPWVIGSIYSMRWLCVILVFELALLMLGRSAAPLPPGKRMMGKLPRRTRRPRNVAA</sequence>
<comment type="caution">
    <text evidence="2">The sequence shown here is derived from an EMBL/GenBank/DDBJ whole genome shotgun (WGS) entry which is preliminary data.</text>
</comment>